<feature type="transmembrane region" description="Helical" evidence="8">
    <location>
        <begin position="26"/>
        <end position="52"/>
    </location>
</feature>
<feature type="domain" description="Major facilitator superfamily (MFS) profile" evidence="9">
    <location>
        <begin position="30"/>
        <end position="532"/>
    </location>
</feature>
<gene>
    <name evidence="10" type="primary">galP</name>
    <name evidence="10" type="ORF">SAMEA4412665_00810</name>
</gene>
<feature type="transmembrane region" description="Helical" evidence="8">
    <location>
        <begin position="72"/>
        <end position="90"/>
    </location>
</feature>
<name>A0A239WD25_9ACTN</name>
<feature type="transmembrane region" description="Helical" evidence="8">
    <location>
        <begin position="510"/>
        <end position="528"/>
    </location>
</feature>
<keyword evidence="4 8" id="KW-0812">Transmembrane</keyword>
<dbReference type="PROSITE" id="PS00217">
    <property type="entry name" value="SUGAR_TRANSPORT_2"/>
    <property type="match status" value="1"/>
</dbReference>
<feature type="transmembrane region" description="Helical" evidence="8">
    <location>
        <begin position="377"/>
        <end position="395"/>
    </location>
</feature>
<dbReference type="PRINTS" id="PR00171">
    <property type="entry name" value="SUGRTRNSPORT"/>
</dbReference>
<evidence type="ECO:0000256" key="6">
    <source>
        <dbReference type="ARBA" id="ARBA00023136"/>
    </source>
</evidence>
<dbReference type="SUPFAM" id="SSF103473">
    <property type="entry name" value="MFS general substrate transporter"/>
    <property type="match status" value="1"/>
</dbReference>
<dbReference type="eggNOG" id="COG2814">
    <property type="taxonomic scope" value="Bacteria"/>
</dbReference>
<dbReference type="InterPro" id="IPR050814">
    <property type="entry name" value="Myo-inositol_Transporter"/>
</dbReference>
<evidence type="ECO:0000256" key="8">
    <source>
        <dbReference type="SAM" id="Phobius"/>
    </source>
</evidence>
<evidence type="ECO:0000256" key="5">
    <source>
        <dbReference type="ARBA" id="ARBA00022989"/>
    </source>
</evidence>
<comment type="similarity">
    <text evidence="2">Belongs to the major facilitator superfamily. Sugar transporter (TC 2.A.1.1) family.</text>
</comment>
<sequence>MSTLPHGADETTRLVRDTPPSGPHRGIGAIAAVATLGSLLFGYDTGVISGALPYMYMPGSAGGLGLTAVQEGAIGGILLIGAAIGAMVGGAMSDRWGRRHNITTLAIIFLLGALGTTFAPTVGMVYLFRFVLGFAVGAASATVPIYLAESSPKRIRGTVVAIDQFMIVTGQLLAFTMNAVINVAHGGPQITVRRNGNADPLGITSGPHSWDEILGLQTSKGGPLDETAYHAFLDNLVISSGNGAAWRWMLLLCSIPAIALWIGIRLMPESARWYLSKGRLTDAIGVLKRVRDEAKDGPIQDEIEEMLAAQHHEKQNAHQGNALAHVWRTPWLRKLLFVGIFLAIVNQTTGVNTVMYYAPKVLEYAGMTTSASITAQVGNGVMSVIGAAAGLWLVSRFSRRSLLIFDVTAVGVILLAIAATFHHAIASHIADGTTPPSWAPYLVLVLMAVFMLVVQSTNGTVVWTMLGEMFPSHVRGVMNGTAIFFMWIVNAVITFTFPAMMAGLGGSVTYLSYGLLNLVIAVVLVRIMPETRGRSLEQIEAEMEQRYS</sequence>
<dbReference type="EMBL" id="LT906441">
    <property type="protein sequence ID" value="SNV32515.1"/>
    <property type="molecule type" value="Genomic_DNA"/>
</dbReference>
<feature type="transmembrane region" description="Helical" evidence="8">
    <location>
        <begin position="335"/>
        <end position="357"/>
    </location>
</feature>
<dbReference type="AlphaFoldDB" id="A0A239WD25"/>
<dbReference type="PANTHER" id="PTHR48020:SF12">
    <property type="entry name" value="PROTON MYO-INOSITOL COTRANSPORTER"/>
    <property type="match status" value="1"/>
</dbReference>
<feature type="transmembrane region" description="Helical" evidence="8">
    <location>
        <begin position="159"/>
        <end position="181"/>
    </location>
</feature>
<dbReference type="InterPro" id="IPR003663">
    <property type="entry name" value="Sugar/inositol_transpt"/>
</dbReference>
<proteinExistence type="inferred from homology"/>
<feature type="transmembrane region" description="Helical" evidence="8">
    <location>
        <begin position="438"/>
        <end position="463"/>
    </location>
</feature>
<feature type="transmembrane region" description="Helical" evidence="8">
    <location>
        <begin position="484"/>
        <end position="504"/>
    </location>
</feature>
<evidence type="ECO:0000256" key="2">
    <source>
        <dbReference type="ARBA" id="ARBA00010992"/>
    </source>
</evidence>
<dbReference type="KEGG" id="cgrn:4412665_00810"/>
<dbReference type="PROSITE" id="PS50850">
    <property type="entry name" value="MFS"/>
    <property type="match status" value="1"/>
</dbReference>
<reference evidence="10 11" key="1">
    <citation type="submission" date="2017-06" db="EMBL/GenBank/DDBJ databases">
        <authorList>
            <consortium name="Pathogen Informatics"/>
        </authorList>
    </citation>
    <scope>NUCLEOTIDE SEQUENCE [LARGE SCALE GENOMIC DNA]</scope>
    <source>
        <strain evidence="10 11">NCTC11865</strain>
    </source>
</reference>
<evidence type="ECO:0000256" key="4">
    <source>
        <dbReference type="ARBA" id="ARBA00022692"/>
    </source>
</evidence>
<keyword evidence="6 8" id="KW-0472">Membrane</keyword>
<dbReference type="GO" id="GO:0005886">
    <property type="term" value="C:plasma membrane"/>
    <property type="evidence" value="ECO:0007669"/>
    <property type="project" value="UniProtKB-SubCell"/>
</dbReference>
<dbReference type="InterPro" id="IPR005828">
    <property type="entry name" value="MFS_sugar_transport-like"/>
</dbReference>
<protein>
    <submittedName>
        <fullName evidence="10">Galactose transporter</fullName>
    </submittedName>
</protein>
<dbReference type="Pfam" id="PF00083">
    <property type="entry name" value="Sugar_tr"/>
    <property type="match status" value="2"/>
</dbReference>
<keyword evidence="3" id="KW-0813">Transport</keyword>
<dbReference type="InterPro" id="IPR036259">
    <property type="entry name" value="MFS_trans_sf"/>
</dbReference>
<evidence type="ECO:0000313" key="11">
    <source>
        <dbReference type="Proteomes" id="UP000215332"/>
    </source>
</evidence>
<organism evidence="10 11">
    <name type="scientific">Cutibacterium granulosum</name>
    <dbReference type="NCBI Taxonomy" id="33011"/>
    <lineage>
        <taxon>Bacteria</taxon>
        <taxon>Bacillati</taxon>
        <taxon>Actinomycetota</taxon>
        <taxon>Actinomycetes</taxon>
        <taxon>Propionibacteriales</taxon>
        <taxon>Propionibacteriaceae</taxon>
        <taxon>Cutibacterium</taxon>
    </lineage>
</organism>
<dbReference type="PANTHER" id="PTHR48020">
    <property type="entry name" value="PROTON MYO-INOSITOL COTRANSPORTER"/>
    <property type="match status" value="1"/>
</dbReference>
<dbReference type="Gene3D" id="1.20.1250.20">
    <property type="entry name" value="MFS general substrate transporter like domains"/>
    <property type="match status" value="1"/>
</dbReference>
<dbReference type="InterPro" id="IPR005829">
    <property type="entry name" value="Sugar_transporter_CS"/>
</dbReference>
<dbReference type="PROSITE" id="PS00216">
    <property type="entry name" value="SUGAR_TRANSPORT_1"/>
    <property type="match status" value="1"/>
</dbReference>
<dbReference type="Proteomes" id="UP000215332">
    <property type="component" value="Chromosome 1"/>
</dbReference>
<feature type="region of interest" description="Disordered" evidence="7">
    <location>
        <begin position="1"/>
        <end position="22"/>
    </location>
</feature>
<comment type="subcellular location">
    <subcellularLocation>
        <location evidence="1">Cell membrane</location>
        <topology evidence="1">Multi-pass membrane protein</topology>
    </subcellularLocation>
</comment>
<evidence type="ECO:0000256" key="3">
    <source>
        <dbReference type="ARBA" id="ARBA00022448"/>
    </source>
</evidence>
<dbReference type="InterPro" id="IPR020846">
    <property type="entry name" value="MFS_dom"/>
</dbReference>
<evidence type="ECO:0000256" key="1">
    <source>
        <dbReference type="ARBA" id="ARBA00004651"/>
    </source>
</evidence>
<evidence type="ECO:0000256" key="7">
    <source>
        <dbReference type="SAM" id="MobiDB-lite"/>
    </source>
</evidence>
<dbReference type="GO" id="GO:0022857">
    <property type="term" value="F:transmembrane transporter activity"/>
    <property type="evidence" value="ECO:0007669"/>
    <property type="project" value="InterPro"/>
</dbReference>
<feature type="transmembrane region" description="Helical" evidence="8">
    <location>
        <begin position="402"/>
        <end position="426"/>
    </location>
</feature>
<accession>A0A239WD25</accession>
<feature type="compositionally biased region" description="Basic and acidic residues" evidence="7">
    <location>
        <begin position="7"/>
        <end position="16"/>
    </location>
</feature>
<feature type="transmembrane region" description="Helical" evidence="8">
    <location>
        <begin position="102"/>
        <end position="120"/>
    </location>
</feature>
<feature type="transmembrane region" description="Helical" evidence="8">
    <location>
        <begin position="126"/>
        <end position="147"/>
    </location>
</feature>
<feature type="transmembrane region" description="Helical" evidence="8">
    <location>
        <begin position="245"/>
        <end position="264"/>
    </location>
</feature>
<evidence type="ECO:0000313" key="10">
    <source>
        <dbReference type="EMBL" id="SNV32515.1"/>
    </source>
</evidence>
<keyword evidence="5 8" id="KW-1133">Transmembrane helix</keyword>
<evidence type="ECO:0000259" key="9">
    <source>
        <dbReference type="PROSITE" id="PS50850"/>
    </source>
</evidence>